<reference evidence="2 3" key="1">
    <citation type="submission" date="2014-04" db="EMBL/GenBank/DDBJ databases">
        <authorList>
            <consortium name="DOE Joint Genome Institute"/>
            <person name="Kuo A."/>
            <person name="Girlanda M."/>
            <person name="Perotto S."/>
            <person name="Kohler A."/>
            <person name="Nagy L.G."/>
            <person name="Floudas D."/>
            <person name="Copeland A."/>
            <person name="Barry K.W."/>
            <person name="Cichocki N."/>
            <person name="Veneault-Fourrey C."/>
            <person name="LaButti K."/>
            <person name="Lindquist E.A."/>
            <person name="Lipzen A."/>
            <person name="Lundell T."/>
            <person name="Morin E."/>
            <person name="Murat C."/>
            <person name="Sun H."/>
            <person name="Tunlid A."/>
            <person name="Henrissat B."/>
            <person name="Grigoriev I.V."/>
            <person name="Hibbett D.S."/>
            <person name="Martin F."/>
            <person name="Nordberg H.P."/>
            <person name="Cantor M.N."/>
            <person name="Hua S.X."/>
        </authorList>
    </citation>
    <scope>NUCLEOTIDE SEQUENCE [LARGE SCALE GENOMIC DNA]</scope>
    <source>
        <strain evidence="2 3">MUT 4182</strain>
    </source>
</reference>
<feature type="compositionally biased region" description="Polar residues" evidence="1">
    <location>
        <begin position="31"/>
        <end position="49"/>
    </location>
</feature>
<protein>
    <submittedName>
        <fullName evidence="2">Uncharacterized protein</fullName>
    </submittedName>
</protein>
<dbReference type="STRING" id="1051891.A0A0C3Q2T2"/>
<gene>
    <name evidence="2" type="ORF">M407DRAFT_12650</name>
</gene>
<reference evidence="3" key="2">
    <citation type="submission" date="2015-01" db="EMBL/GenBank/DDBJ databases">
        <title>Evolutionary Origins and Diversification of the Mycorrhizal Mutualists.</title>
        <authorList>
            <consortium name="DOE Joint Genome Institute"/>
            <consortium name="Mycorrhizal Genomics Consortium"/>
            <person name="Kohler A."/>
            <person name="Kuo A."/>
            <person name="Nagy L.G."/>
            <person name="Floudas D."/>
            <person name="Copeland A."/>
            <person name="Barry K.W."/>
            <person name="Cichocki N."/>
            <person name="Veneault-Fourrey C."/>
            <person name="LaButti K."/>
            <person name="Lindquist E.A."/>
            <person name="Lipzen A."/>
            <person name="Lundell T."/>
            <person name="Morin E."/>
            <person name="Murat C."/>
            <person name="Riley R."/>
            <person name="Ohm R."/>
            <person name="Sun H."/>
            <person name="Tunlid A."/>
            <person name="Henrissat B."/>
            <person name="Grigoriev I.V."/>
            <person name="Hibbett D.S."/>
            <person name="Martin F."/>
        </authorList>
    </citation>
    <scope>NUCLEOTIDE SEQUENCE [LARGE SCALE GENOMIC DNA]</scope>
    <source>
        <strain evidence="3">MUT 4182</strain>
    </source>
</reference>
<evidence type="ECO:0000313" key="2">
    <source>
        <dbReference type="EMBL" id="KIO16784.1"/>
    </source>
</evidence>
<evidence type="ECO:0000313" key="3">
    <source>
        <dbReference type="Proteomes" id="UP000054248"/>
    </source>
</evidence>
<keyword evidence="3" id="KW-1185">Reference proteome</keyword>
<sequence>MSHRLTNVAVTGVDSKQHNSYARSRSSYSSQIKSRCIQQVASSVTTTSKAGHARRHLRRRSRSPSLPQPHHDGSLPETAQPVQDEFDSITHVPLTDPPTPACSTGPPIRSTGAVRYPRVWIEEVADEGDFPIHSRVTDIHPTAGRPLPGIFRASWECRWEKELKEQSPPWSCFASADEWDFAKFLMKSGLSQQKVDELLHLQMVTDRLQPSFSNKYEFFKKVDTLPKGPRFSCETVTITGDILDAQGRRMKEEAELWLRDPVECVRELMGRVSLQSSMAYCPTRVYTGEDRKTRIFEEMWSADWWWEIQDKLPEGATVAPVILASDKTQLSTFGGDKSAYPVYLTLGNIAKNVRRQPSQRATILLGYLPVPTLSCCSTTTRQLKGYEVFHACMARLLQPMIKAGKNGVSILCCDGRKRRVFPLLAAYCADHPEQCQVACCPENRCPKGTIGRDDRGELGVCWGRDVEATLLAMRKVHSACTATEKREALDELKADGIRAVLHPFWADLPHCDIFLSLMPDILHQLHKGVFHAHLVKWCDQLMAPGELDRRFIAMASHPDLRHFSKGITTVKQWTGKEQRAMEKVFVGAVAGGVNDPRVVVAARAMLDFIYLAQLPAHTSHTLTQMDECLLEFHRNKAVFAENGIRSNFNIPKLHSLVHYTDSITSYGAADGYNTEYPERFHIEYAKLGYRASNKRDYEKQMVTWLERQEAVDAFDSYIRWACPETTSDEVPSDNILDEDEGDGLEEPRADDTLPVAAHRRTTFRIAKKPPLTSISLAVIREHFGVRDLVTSLNAYMHKLAATTELRGLRFHPVSSHESFNLFKRATLLVPPPFHGFSLLWEDRVRAIPAKVPRVLSKLGSRSAFDTVLVKTPPRSAYRYRVARLRLIFELPVSVAEITPQPTLAYVEWFTELKATRHPTRMFEVSKLLGRDKMPVGEVIPLSQVMRSCHLIPRWEDDLTAPVDAVLDAYWNPDVDLGSIRFATSSDFVTSPGEQAEDSY</sequence>
<dbReference type="OrthoDB" id="2418900at2759"/>
<organism evidence="2 3">
    <name type="scientific">Tulasnella calospora MUT 4182</name>
    <dbReference type="NCBI Taxonomy" id="1051891"/>
    <lineage>
        <taxon>Eukaryota</taxon>
        <taxon>Fungi</taxon>
        <taxon>Dikarya</taxon>
        <taxon>Basidiomycota</taxon>
        <taxon>Agaricomycotina</taxon>
        <taxon>Agaricomycetes</taxon>
        <taxon>Cantharellales</taxon>
        <taxon>Tulasnellaceae</taxon>
        <taxon>Tulasnella</taxon>
    </lineage>
</organism>
<dbReference type="Pfam" id="PF18759">
    <property type="entry name" value="Plavaka"/>
    <property type="match status" value="1"/>
</dbReference>
<dbReference type="EMBL" id="KN823486">
    <property type="protein sequence ID" value="KIO16784.1"/>
    <property type="molecule type" value="Genomic_DNA"/>
</dbReference>
<feature type="compositionally biased region" description="Low complexity" evidence="1">
    <location>
        <begin position="20"/>
        <end position="30"/>
    </location>
</feature>
<dbReference type="AlphaFoldDB" id="A0A0C3Q2T2"/>
<dbReference type="InterPro" id="IPR041078">
    <property type="entry name" value="Plavaka"/>
</dbReference>
<name>A0A0C3Q2T2_9AGAM</name>
<feature type="compositionally biased region" description="Basic residues" evidence="1">
    <location>
        <begin position="51"/>
        <end position="62"/>
    </location>
</feature>
<proteinExistence type="predicted"/>
<accession>A0A0C3Q2T2</accession>
<feature type="region of interest" description="Disordered" evidence="1">
    <location>
        <begin position="1"/>
        <end position="109"/>
    </location>
</feature>
<dbReference type="Proteomes" id="UP000054248">
    <property type="component" value="Unassembled WGS sequence"/>
</dbReference>
<evidence type="ECO:0000256" key="1">
    <source>
        <dbReference type="SAM" id="MobiDB-lite"/>
    </source>
</evidence>
<feature type="compositionally biased region" description="Acidic residues" evidence="1">
    <location>
        <begin position="726"/>
        <end position="744"/>
    </location>
</feature>
<dbReference type="HOGENOM" id="CLU_006344_4_2_1"/>
<feature type="region of interest" description="Disordered" evidence="1">
    <location>
        <begin position="725"/>
        <end position="750"/>
    </location>
</feature>